<feature type="domain" description="Pili assembly chaperone N-terminal" evidence="10">
    <location>
        <begin position="24"/>
        <end position="141"/>
    </location>
</feature>
<keyword evidence="13" id="KW-1185">Reference proteome</keyword>
<dbReference type="PRINTS" id="PR00969">
    <property type="entry name" value="CHAPERONPILI"/>
</dbReference>
<protein>
    <submittedName>
        <fullName evidence="12">Pili chaperone protein</fullName>
    </submittedName>
</protein>
<dbReference type="InterPro" id="IPR008962">
    <property type="entry name" value="PapD-like_sf"/>
</dbReference>
<dbReference type="Gene3D" id="2.60.40.10">
    <property type="entry name" value="Immunoglobulins"/>
    <property type="match status" value="2"/>
</dbReference>
<evidence type="ECO:0000256" key="6">
    <source>
        <dbReference type="ARBA" id="ARBA00023186"/>
    </source>
</evidence>
<name>A0A0H3CJD1_ENTCC</name>
<dbReference type="InterPro" id="IPR013783">
    <property type="entry name" value="Ig-like_fold"/>
</dbReference>
<keyword evidence="4 9" id="KW-0732">Signal</keyword>
<dbReference type="InterPro" id="IPR050643">
    <property type="entry name" value="Periplasmic_pilus_chap"/>
</dbReference>
<evidence type="ECO:0000259" key="11">
    <source>
        <dbReference type="Pfam" id="PF02753"/>
    </source>
</evidence>
<feature type="domain" description="Pili assembly chaperone C-terminal" evidence="11">
    <location>
        <begin position="167"/>
        <end position="227"/>
    </location>
</feature>
<evidence type="ECO:0000256" key="8">
    <source>
        <dbReference type="RuleBase" id="RU003918"/>
    </source>
</evidence>
<reference evidence="12 13" key="1">
    <citation type="journal article" date="2010" name="J. Bacteriol.">
        <title>Complete genome sequence of Enterobacter cloacae subsp. cloacae type strain ATCC 13047.</title>
        <authorList>
            <person name="Ren Y."/>
            <person name="Ren Y."/>
            <person name="Zhou Z."/>
            <person name="Guo X."/>
            <person name="Li Y."/>
            <person name="Feng L."/>
            <person name="Wang L."/>
        </authorList>
    </citation>
    <scope>NUCLEOTIDE SEQUENCE [LARGE SCALE GENOMIC DNA]</scope>
    <source>
        <strain evidence="13">ATCC 13047 / DSM 30054 / NBRC 13535 / NCTC 10005 / WDCM 00083 / NCDC 279-56</strain>
    </source>
</reference>
<dbReference type="GO" id="GO:0071555">
    <property type="term" value="P:cell wall organization"/>
    <property type="evidence" value="ECO:0007669"/>
    <property type="project" value="InterPro"/>
</dbReference>
<dbReference type="RefSeq" id="WP_013095778.1">
    <property type="nucleotide sequence ID" value="NC_014121.1"/>
</dbReference>
<dbReference type="SUPFAM" id="SSF49584">
    <property type="entry name" value="Periplasmic chaperone C-domain"/>
    <property type="match status" value="1"/>
</dbReference>
<comment type="similarity">
    <text evidence="2 8">Belongs to the periplasmic pilus chaperone family.</text>
</comment>
<sequence length="248" mass="27033">MTIVRISALTGLALMVSGVATAAISLDRTRVIFDGAAKSVSLRLTNENKTLPYLAQGWVEDAQGKKITDPLVLLPPVQRIEPGEQSQIKVQSTAGIQRLPQDRESLFYFNLREIPPKSSKPNTLQLALQTRIKLFYRPAAIEVQRADYSTPFQEQLTLTRVGDKYRVNNPTPYYISLVNASSTLTGKAAAGFKPIMVEPKGQLVLTPSAAALGSAPVLTYVNDFGGRAKLIFSCGGNECKAVPQEKKK</sequence>
<dbReference type="KEGG" id="enc:ECL_01107"/>
<dbReference type="InterPro" id="IPR016148">
    <property type="entry name" value="Pili_assmbl_chaperone_C"/>
</dbReference>
<evidence type="ECO:0000256" key="7">
    <source>
        <dbReference type="ARBA" id="ARBA00023319"/>
    </source>
</evidence>
<dbReference type="OrthoDB" id="9131059at2"/>
<dbReference type="PATRIC" id="fig|716541.4.peg.1360"/>
<accession>A0A0H3CJD1</accession>
<dbReference type="eggNOG" id="COG3121">
    <property type="taxonomic scope" value="Bacteria"/>
</dbReference>
<feature type="chain" id="PRO_5002606295" evidence="9">
    <location>
        <begin position="23"/>
        <end position="248"/>
    </location>
</feature>
<dbReference type="Proteomes" id="UP000002363">
    <property type="component" value="Chromosome"/>
</dbReference>
<dbReference type="STRING" id="716541.ECL_01107"/>
<dbReference type="Pfam" id="PF00345">
    <property type="entry name" value="PapD_N"/>
    <property type="match status" value="1"/>
</dbReference>
<dbReference type="PROSITE" id="PS00635">
    <property type="entry name" value="PILI_CHAPERONE"/>
    <property type="match status" value="1"/>
</dbReference>
<evidence type="ECO:0000256" key="1">
    <source>
        <dbReference type="ARBA" id="ARBA00004418"/>
    </source>
</evidence>
<organism evidence="12 13">
    <name type="scientific">Enterobacter cloacae subsp. cloacae (strain ATCC 13047 / DSM 30054 / NBRC 13535 / NCTC 10005 / WDCM 00083 / NCDC 279-56)</name>
    <dbReference type="NCBI Taxonomy" id="716541"/>
    <lineage>
        <taxon>Bacteria</taxon>
        <taxon>Pseudomonadati</taxon>
        <taxon>Pseudomonadota</taxon>
        <taxon>Gammaproteobacteria</taxon>
        <taxon>Enterobacterales</taxon>
        <taxon>Enterobacteriaceae</taxon>
        <taxon>Enterobacter</taxon>
        <taxon>Enterobacter cloacae complex</taxon>
    </lineage>
</organism>
<dbReference type="Pfam" id="PF02753">
    <property type="entry name" value="PapD_C"/>
    <property type="match status" value="1"/>
</dbReference>
<keyword evidence="6 8" id="KW-0143">Chaperone</keyword>
<evidence type="ECO:0000313" key="13">
    <source>
        <dbReference type="Proteomes" id="UP000002363"/>
    </source>
</evidence>
<keyword evidence="7" id="KW-0393">Immunoglobulin domain</keyword>
<comment type="subcellular location">
    <subcellularLocation>
        <location evidence="1 8">Periplasm</location>
    </subcellularLocation>
</comment>
<gene>
    <name evidence="12" type="primary">mrfD</name>
    <name evidence="12" type="ordered locus">ECL_01107</name>
</gene>
<evidence type="ECO:0000313" key="12">
    <source>
        <dbReference type="EMBL" id="ADF60668.1"/>
    </source>
</evidence>
<dbReference type="InterPro" id="IPR018046">
    <property type="entry name" value="Pili_assmbl_chaperone_CS"/>
</dbReference>
<dbReference type="InterPro" id="IPR036316">
    <property type="entry name" value="Pili_assmbl_chap_C_dom_sf"/>
</dbReference>
<dbReference type="PANTHER" id="PTHR30251">
    <property type="entry name" value="PILUS ASSEMBLY CHAPERONE"/>
    <property type="match status" value="1"/>
</dbReference>
<dbReference type="GO" id="GO:0030288">
    <property type="term" value="C:outer membrane-bounded periplasmic space"/>
    <property type="evidence" value="ECO:0007669"/>
    <property type="project" value="InterPro"/>
</dbReference>
<evidence type="ECO:0000256" key="9">
    <source>
        <dbReference type="SAM" id="SignalP"/>
    </source>
</evidence>
<dbReference type="EMBL" id="CP001918">
    <property type="protein sequence ID" value="ADF60668.1"/>
    <property type="molecule type" value="Genomic_DNA"/>
</dbReference>
<keyword evidence="3" id="KW-1029">Fimbrium biogenesis</keyword>
<proteinExistence type="inferred from homology"/>
<dbReference type="SUPFAM" id="SSF49354">
    <property type="entry name" value="PapD-like"/>
    <property type="match status" value="1"/>
</dbReference>
<keyword evidence="5" id="KW-0574">Periplasm</keyword>
<feature type="signal peptide" evidence="9">
    <location>
        <begin position="1"/>
        <end position="22"/>
    </location>
</feature>
<dbReference type="AlphaFoldDB" id="A0A0H3CJD1"/>
<dbReference type="PANTHER" id="PTHR30251:SF2">
    <property type="entry name" value="FIMBRIAL CHAPERONE YADV-RELATED"/>
    <property type="match status" value="1"/>
</dbReference>
<dbReference type="InterPro" id="IPR016147">
    <property type="entry name" value="Pili_assmbl_chaperone_N"/>
</dbReference>
<dbReference type="FunFam" id="2.60.40.10:FF:000458">
    <property type="entry name" value="Molecular chaperone FimC"/>
    <property type="match status" value="1"/>
</dbReference>
<evidence type="ECO:0000256" key="3">
    <source>
        <dbReference type="ARBA" id="ARBA00022558"/>
    </source>
</evidence>
<dbReference type="InterPro" id="IPR001829">
    <property type="entry name" value="Pili_assmbl_chaperone_bac"/>
</dbReference>
<evidence type="ECO:0000259" key="10">
    <source>
        <dbReference type="Pfam" id="PF00345"/>
    </source>
</evidence>
<evidence type="ECO:0000256" key="4">
    <source>
        <dbReference type="ARBA" id="ARBA00022729"/>
    </source>
</evidence>
<dbReference type="EnsemblBacteria" id="ADF60668">
    <property type="protein sequence ID" value="ADF60668"/>
    <property type="gene ID" value="ECL_01107"/>
</dbReference>
<dbReference type="HOGENOM" id="CLU_070768_5_1_6"/>
<evidence type="ECO:0000256" key="2">
    <source>
        <dbReference type="ARBA" id="ARBA00007399"/>
    </source>
</evidence>
<evidence type="ECO:0000256" key="5">
    <source>
        <dbReference type="ARBA" id="ARBA00022764"/>
    </source>
</evidence>